<organism evidence="2 5">
    <name type="scientific">Salmonella diarizonae</name>
    <dbReference type="NCBI Taxonomy" id="59204"/>
    <lineage>
        <taxon>Bacteria</taxon>
        <taxon>Pseudomonadati</taxon>
        <taxon>Pseudomonadota</taxon>
        <taxon>Gammaproteobacteria</taxon>
        <taxon>Enterobacterales</taxon>
        <taxon>Enterobacteriaceae</taxon>
        <taxon>Salmonella</taxon>
    </lineage>
</organism>
<reference evidence="4" key="4">
    <citation type="submission" date="2019-10" db="EMBL/GenBank/DDBJ databases">
        <authorList>
            <consortium name="NCBI Pathogen Detection Project"/>
        </authorList>
    </citation>
    <scope>NUCLEOTIDE SEQUENCE</scope>
    <source>
        <strain evidence="4">Salmonella enterica</strain>
    </source>
</reference>
<evidence type="ECO:0000313" key="4">
    <source>
        <dbReference type="EMBL" id="HAB6342062.1"/>
    </source>
</evidence>
<dbReference type="EMBL" id="DAAHJH010000048">
    <property type="protein sequence ID" value="HAB6342062.1"/>
    <property type="molecule type" value="Genomic_DNA"/>
</dbReference>
<dbReference type="SUPFAM" id="SSF55804">
    <property type="entry name" value="Phoshotransferase/anion transport protein"/>
    <property type="match status" value="1"/>
</dbReference>
<accession>A0A2I5HC40</accession>
<reference evidence="3" key="3">
    <citation type="submission" date="2018-08" db="EMBL/GenBank/DDBJ databases">
        <authorList>
            <person name="Ashton P.M."/>
            <person name="Dallman T."/>
            <person name="Nair S."/>
            <person name="De Pinna E."/>
            <person name="Peters T."/>
            <person name="Grant K."/>
        </authorList>
    </citation>
    <scope>NUCLEOTIDE SEQUENCE [LARGE SCALE GENOMIC DNA]</scope>
    <source>
        <strain evidence="3">294779</strain>
    </source>
</reference>
<evidence type="ECO:0000259" key="1">
    <source>
        <dbReference type="PROSITE" id="PS51094"/>
    </source>
</evidence>
<evidence type="ECO:0000313" key="5">
    <source>
        <dbReference type="Proteomes" id="UP000230639"/>
    </source>
</evidence>
<dbReference type="PROSITE" id="PS51094">
    <property type="entry name" value="PTS_EIIA_TYPE_2"/>
    <property type="match status" value="1"/>
</dbReference>
<sequence>MMFSAQRVVKFTGNVSRTALLTRLAESLQADGLVKPSFADGVLEREKVYPTGIFMETHSVAIPHTEFEHVNQTGFAIGINLAGIEFQRTDEPDESVVPQIVVMMAIDKTCEKVAIIQSLFALLADRDRVNDIVKMTPEEIAKVFTDAVVTQ</sequence>
<evidence type="ECO:0000313" key="3">
    <source>
        <dbReference type="EMBL" id="ECC3917614.1"/>
    </source>
</evidence>
<dbReference type="RefSeq" id="WP_100212252.1">
    <property type="nucleotide sequence ID" value="NZ_CP023345.1"/>
</dbReference>
<dbReference type="PANTHER" id="PTHR47738:SF3">
    <property type="entry name" value="PHOSPHOTRANSFERASE SYSTEM MANNITOL_FRUCTOSE-SPECIFIC IIA DOMAIN CONTAINING PROTEIN"/>
    <property type="match status" value="1"/>
</dbReference>
<dbReference type="Proteomes" id="UP000230639">
    <property type="component" value="Chromosome"/>
</dbReference>
<proteinExistence type="predicted"/>
<name>A0A2I5HC40_SALDZ</name>
<reference evidence="2 5" key="1">
    <citation type="submission" date="2017-09" db="EMBL/GenBank/DDBJ databases">
        <title>Complete genome of Salmonella enterica subsp. diarizonae isolated from stool of a patient with bacterial enteropathy.</title>
        <authorList>
            <person name="Zhou J."/>
            <person name="Chen Q."/>
            <person name="Guo L."/>
            <person name="Fan J."/>
        </authorList>
    </citation>
    <scope>NUCLEOTIDE SEQUENCE [LARGE SCALE GENOMIC DNA]</scope>
    <source>
        <strain evidence="2 5">HZS154</strain>
    </source>
</reference>
<keyword evidence="2" id="KW-0762">Sugar transport</keyword>
<dbReference type="InterPro" id="IPR002178">
    <property type="entry name" value="PTS_EIIA_type-2_dom"/>
</dbReference>
<gene>
    <name evidence="2" type="ORF">CNQ75_00445</name>
    <name evidence="3" type="ORF">CTQ69_27540</name>
    <name evidence="4" type="ORF">GB480_24970</name>
</gene>
<evidence type="ECO:0000313" key="2">
    <source>
        <dbReference type="EMBL" id="ATW53135.1"/>
    </source>
</evidence>
<dbReference type="InterPro" id="IPR016152">
    <property type="entry name" value="PTrfase/Anion_transptr"/>
</dbReference>
<dbReference type="Gene3D" id="3.40.930.10">
    <property type="entry name" value="Mannitol-specific EII, Chain A"/>
    <property type="match status" value="1"/>
</dbReference>
<dbReference type="EMBL" id="AAIBIC010000087">
    <property type="protein sequence ID" value="ECC3917614.1"/>
    <property type="molecule type" value="Genomic_DNA"/>
</dbReference>
<dbReference type="InterPro" id="IPR051541">
    <property type="entry name" value="PTS_SugarTrans_NitroReg"/>
</dbReference>
<protein>
    <submittedName>
        <fullName evidence="2">PTS glucose transporter subunit IIA</fullName>
    </submittedName>
    <submittedName>
        <fullName evidence="3">PTS sugar transporter subunit IIA</fullName>
    </submittedName>
</protein>
<dbReference type="Proteomes" id="UP000839735">
    <property type="component" value="Unassembled WGS sequence"/>
</dbReference>
<dbReference type="AlphaFoldDB" id="A0A2I5HC40"/>
<reference evidence="4" key="2">
    <citation type="journal article" date="2018" name="Genome Biol.">
        <title>SKESA: strategic k-mer extension for scrupulous assemblies.</title>
        <authorList>
            <person name="Souvorov A."/>
            <person name="Agarwala R."/>
            <person name="Lipman D.J."/>
        </authorList>
    </citation>
    <scope>NUCLEOTIDE SEQUENCE</scope>
    <source>
        <strain evidence="4">Salmonella enterica</strain>
    </source>
</reference>
<dbReference type="PANTHER" id="PTHR47738">
    <property type="entry name" value="PTS SYSTEM FRUCTOSE-LIKE EIIA COMPONENT-RELATED"/>
    <property type="match status" value="1"/>
</dbReference>
<feature type="domain" description="PTS EIIA type-2" evidence="1">
    <location>
        <begin position="1"/>
        <end position="147"/>
    </location>
</feature>
<dbReference type="EMBL" id="CP023345">
    <property type="protein sequence ID" value="ATW53135.1"/>
    <property type="molecule type" value="Genomic_DNA"/>
</dbReference>
<keyword evidence="2" id="KW-0813">Transport</keyword>
<dbReference type="Pfam" id="PF00359">
    <property type="entry name" value="PTS_EIIA_2"/>
    <property type="match status" value="1"/>
</dbReference>